<name>A0AAV7QCH2_PLEWA</name>
<accession>A0AAV7QCH2</accession>
<feature type="non-terminal residue" evidence="2">
    <location>
        <position position="49"/>
    </location>
</feature>
<reference evidence="2" key="1">
    <citation type="journal article" date="2022" name="bioRxiv">
        <title>Sequencing and chromosome-scale assembly of the giantPleurodeles waltlgenome.</title>
        <authorList>
            <person name="Brown T."/>
            <person name="Elewa A."/>
            <person name="Iarovenko S."/>
            <person name="Subramanian E."/>
            <person name="Araus A.J."/>
            <person name="Petzold A."/>
            <person name="Susuki M."/>
            <person name="Suzuki K.-i.T."/>
            <person name="Hayashi T."/>
            <person name="Toyoda A."/>
            <person name="Oliveira C."/>
            <person name="Osipova E."/>
            <person name="Leigh N.D."/>
            <person name="Simon A."/>
            <person name="Yun M.H."/>
        </authorList>
    </citation>
    <scope>NUCLEOTIDE SEQUENCE</scope>
    <source>
        <strain evidence="2">20211129_DDA</strain>
        <tissue evidence="2">Liver</tissue>
    </source>
</reference>
<proteinExistence type="predicted"/>
<feature type="domain" description="Reverse transcriptase" evidence="1">
    <location>
        <begin position="1"/>
        <end position="49"/>
    </location>
</feature>
<evidence type="ECO:0000313" key="2">
    <source>
        <dbReference type="EMBL" id="KAJ1137880.1"/>
    </source>
</evidence>
<sequence length="49" mass="5396">RFRLPPFHSTTTKIICGVPQGSSLSPTLFSIYMIPLANILRSHGINILS</sequence>
<dbReference type="EMBL" id="JANPWB010000010">
    <property type="protein sequence ID" value="KAJ1137880.1"/>
    <property type="molecule type" value="Genomic_DNA"/>
</dbReference>
<protein>
    <recommendedName>
        <fullName evidence="1">Reverse transcriptase domain-containing protein</fullName>
    </recommendedName>
</protein>
<feature type="non-terminal residue" evidence="2">
    <location>
        <position position="1"/>
    </location>
</feature>
<dbReference type="InterPro" id="IPR000477">
    <property type="entry name" value="RT_dom"/>
</dbReference>
<keyword evidence="3" id="KW-1185">Reference proteome</keyword>
<comment type="caution">
    <text evidence="2">The sequence shown here is derived from an EMBL/GenBank/DDBJ whole genome shotgun (WGS) entry which is preliminary data.</text>
</comment>
<dbReference type="Proteomes" id="UP001066276">
    <property type="component" value="Chromosome 6"/>
</dbReference>
<dbReference type="PROSITE" id="PS50878">
    <property type="entry name" value="RT_POL"/>
    <property type="match status" value="1"/>
</dbReference>
<dbReference type="AlphaFoldDB" id="A0AAV7QCH2"/>
<evidence type="ECO:0000259" key="1">
    <source>
        <dbReference type="PROSITE" id="PS50878"/>
    </source>
</evidence>
<gene>
    <name evidence="2" type="ORF">NDU88_004276</name>
</gene>
<evidence type="ECO:0000313" key="3">
    <source>
        <dbReference type="Proteomes" id="UP001066276"/>
    </source>
</evidence>
<organism evidence="2 3">
    <name type="scientific">Pleurodeles waltl</name>
    <name type="common">Iberian ribbed newt</name>
    <dbReference type="NCBI Taxonomy" id="8319"/>
    <lineage>
        <taxon>Eukaryota</taxon>
        <taxon>Metazoa</taxon>
        <taxon>Chordata</taxon>
        <taxon>Craniata</taxon>
        <taxon>Vertebrata</taxon>
        <taxon>Euteleostomi</taxon>
        <taxon>Amphibia</taxon>
        <taxon>Batrachia</taxon>
        <taxon>Caudata</taxon>
        <taxon>Salamandroidea</taxon>
        <taxon>Salamandridae</taxon>
        <taxon>Pleurodelinae</taxon>
        <taxon>Pleurodeles</taxon>
    </lineage>
</organism>